<name>A0AAD6ZRX8_9AGAR</name>
<comment type="caution">
    <text evidence="1">The sequence shown here is derived from an EMBL/GenBank/DDBJ whole genome shotgun (WGS) entry which is preliminary data.</text>
</comment>
<dbReference type="EMBL" id="JARIHO010000031">
    <property type="protein sequence ID" value="KAJ7336404.1"/>
    <property type="molecule type" value="Genomic_DNA"/>
</dbReference>
<sequence>MSYLSFYFLQVLIWRRGNGSIPRFYWYSECRGFDSRGCHFESANFTAKNFQSKKFPRQFYGQNFLRQGSGVVKDQSWVWSSGVRRESESESEMKVKKLKLKVTRMDAERGPRMMYLAWHTFFTAPVSWVTSSVII</sequence>
<protein>
    <submittedName>
        <fullName evidence="1">Uncharacterized protein</fullName>
    </submittedName>
</protein>
<accession>A0AAD6ZRX8</accession>
<gene>
    <name evidence="1" type="ORF">DFH08DRAFT_813611</name>
</gene>
<dbReference type="Proteomes" id="UP001218218">
    <property type="component" value="Unassembled WGS sequence"/>
</dbReference>
<evidence type="ECO:0000313" key="1">
    <source>
        <dbReference type="EMBL" id="KAJ7336404.1"/>
    </source>
</evidence>
<proteinExistence type="predicted"/>
<organism evidence="1 2">
    <name type="scientific">Mycena albidolilacea</name>
    <dbReference type="NCBI Taxonomy" id="1033008"/>
    <lineage>
        <taxon>Eukaryota</taxon>
        <taxon>Fungi</taxon>
        <taxon>Dikarya</taxon>
        <taxon>Basidiomycota</taxon>
        <taxon>Agaricomycotina</taxon>
        <taxon>Agaricomycetes</taxon>
        <taxon>Agaricomycetidae</taxon>
        <taxon>Agaricales</taxon>
        <taxon>Marasmiineae</taxon>
        <taxon>Mycenaceae</taxon>
        <taxon>Mycena</taxon>
    </lineage>
</organism>
<reference evidence="1" key="1">
    <citation type="submission" date="2023-03" db="EMBL/GenBank/DDBJ databases">
        <title>Massive genome expansion in bonnet fungi (Mycena s.s.) driven by repeated elements and novel gene families across ecological guilds.</title>
        <authorList>
            <consortium name="Lawrence Berkeley National Laboratory"/>
            <person name="Harder C.B."/>
            <person name="Miyauchi S."/>
            <person name="Viragh M."/>
            <person name="Kuo A."/>
            <person name="Thoen E."/>
            <person name="Andreopoulos B."/>
            <person name="Lu D."/>
            <person name="Skrede I."/>
            <person name="Drula E."/>
            <person name="Henrissat B."/>
            <person name="Morin E."/>
            <person name="Kohler A."/>
            <person name="Barry K."/>
            <person name="LaButti K."/>
            <person name="Morin E."/>
            <person name="Salamov A."/>
            <person name="Lipzen A."/>
            <person name="Mereny Z."/>
            <person name="Hegedus B."/>
            <person name="Baldrian P."/>
            <person name="Stursova M."/>
            <person name="Weitz H."/>
            <person name="Taylor A."/>
            <person name="Grigoriev I.V."/>
            <person name="Nagy L.G."/>
            <person name="Martin F."/>
            <person name="Kauserud H."/>
        </authorList>
    </citation>
    <scope>NUCLEOTIDE SEQUENCE</scope>
    <source>
        <strain evidence="1">CBHHK002</strain>
    </source>
</reference>
<evidence type="ECO:0000313" key="2">
    <source>
        <dbReference type="Proteomes" id="UP001218218"/>
    </source>
</evidence>
<dbReference type="AlphaFoldDB" id="A0AAD6ZRX8"/>
<keyword evidence="2" id="KW-1185">Reference proteome</keyword>